<dbReference type="AlphaFoldDB" id="A0AAV1XME6"/>
<protein>
    <submittedName>
        <fullName evidence="1">Uncharacterized protein</fullName>
    </submittedName>
</protein>
<dbReference type="Proteomes" id="UP001497480">
    <property type="component" value="Unassembled WGS sequence"/>
</dbReference>
<comment type="caution">
    <text evidence="1">The sequence shown here is derived from an EMBL/GenBank/DDBJ whole genome shotgun (WGS) entry which is preliminary data.</text>
</comment>
<gene>
    <name evidence="1" type="ORF">LLUT_LOCUS23894</name>
</gene>
<evidence type="ECO:0000313" key="2">
    <source>
        <dbReference type="Proteomes" id="UP001497480"/>
    </source>
</evidence>
<accession>A0AAV1XME6</accession>
<evidence type="ECO:0000313" key="1">
    <source>
        <dbReference type="EMBL" id="CAL0322834.1"/>
    </source>
</evidence>
<sequence>MADFNKPSTKDYTSRPYVYSTISSFFISHNTYIVVRQSDFIDEFVENEMASQTQPLTWLFS</sequence>
<organism evidence="1 2">
    <name type="scientific">Lupinus luteus</name>
    <name type="common">European yellow lupine</name>
    <dbReference type="NCBI Taxonomy" id="3873"/>
    <lineage>
        <taxon>Eukaryota</taxon>
        <taxon>Viridiplantae</taxon>
        <taxon>Streptophyta</taxon>
        <taxon>Embryophyta</taxon>
        <taxon>Tracheophyta</taxon>
        <taxon>Spermatophyta</taxon>
        <taxon>Magnoliopsida</taxon>
        <taxon>eudicotyledons</taxon>
        <taxon>Gunneridae</taxon>
        <taxon>Pentapetalae</taxon>
        <taxon>rosids</taxon>
        <taxon>fabids</taxon>
        <taxon>Fabales</taxon>
        <taxon>Fabaceae</taxon>
        <taxon>Papilionoideae</taxon>
        <taxon>50 kb inversion clade</taxon>
        <taxon>genistoids sensu lato</taxon>
        <taxon>core genistoids</taxon>
        <taxon>Genisteae</taxon>
        <taxon>Lupinus</taxon>
    </lineage>
</organism>
<dbReference type="EMBL" id="CAXHTB010000016">
    <property type="protein sequence ID" value="CAL0322834.1"/>
    <property type="molecule type" value="Genomic_DNA"/>
</dbReference>
<keyword evidence="2" id="KW-1185">Reference proteome</keyword>
<name>A0AAV1XME6_LUPLU</name>
<reference evidence="1 2" key="1">
    <citation type="submission" date="2024-03" db="EMBL/GenBank/DDBJ databases">
        <authorList>
            <person name="Martinez-Hernandez J."/>
        </authorList>
    </citation>
    <scope>NUCLEOTIDE SEQUENCE [LARGE SCALE GENOMIC DNA]</scope>
</reference>
<proteinExistence type="predicted"/>